<keyword evidence="1" id="KW-0812">Transmembrane</keyword>
<accession>A0ABD1X421</accession>
<name>A0ABD1X421_9LAMI</name>
<evidence type="ECO:0000313" key="2">
    <source>
        <dbReference type="EMBL" id="KAL2556741.1"/>
    </source>
</evidence>
<evidence type="ECO:0000313" key="3">
    <source>
        <dbReference type="Proteomes" id="UP001604277"/>
    </source>
</evidence>
<sequence length="129" mass="14952">MELQRQAAGEKEIKGKGEYVPKNKKYDLLVFVVYVFCLAFVGFFVSRSFHNQALESDTAPYASRRPRALDQQYKRVNWELCIHQLPDEFYSGLPDVSLATAKQCPHEEGNWKLLVIRGYSCMFPVDKKK</sequence>
<gene>
    <name evidence="2" type="ORF">Fot_01480</name>
</gene>
<dbReference type="Proteomes" id="UP001604277">
    <property type="component" value="Unassembled WGS sequence"/>
</dbReference>
<organism evidence="2 3">
    <name type="scientific">Forsythia ovata</name>
    <dbReference type="NCBI Taxonomy" id="205694"/>
    <lineage>
        <taxon>Eukaryota</taxon>
        <taxon>Viridiplantae</taxon>
        <taxon>Streptophyta</taxon>
        <taxon>Embryophyta</taxon>
        <taxon>Tracheophyta</taxon>
        <taxon>Spermatophyta</taxon>
        <taxon>Magnoliopsida</taxon>
        <taxon>eudicotyledons</taxon>
        <taxon>Gunneridae</taxon>
        <taxon>Pentapetalae</taxon>
        <taxon>asterids</taxon>
        <taxon>lamiids</taxon>
        <taxon>Lamiales</taxon>
        <taxon>Oleaceae</taxon>
        <taxon>Forsythieae</taxon>
        <taxon>Forsythia</taxon>
    </lineage>
</organism>
<dbReference type="EMBL" id="JBFOLJ010000001">
    <property type="protein sequence ID" value="KAL2556741.1"/>
    <property type="molecule type" value="Genomic_DNA"/>
</dbReference>
<keyword evidence="1" id="KW-1133">Transmembrane helix</keyword>
<dbReference type="AlphaFoldDB" id="A0ABD1X421"/>
<evidence type="ECO:0000256" key="1">
    <source>
        <dbReference type="SAM" id="Phobius"/>
    </source>
</evidence>
<keyword evidence="1" id="KW-0472">Membrane</keyword>
<reference evidence="3" key="1">
    <citation type="submission" date="2024-07" db="EMBL/GenBank/DDBJ databases">
        <title>Two chromosome-level genome assemblies of Korean endemic species Abeliophyllum distichum and Forsythia ovata (Oleaceae).</title>
        <authorList>
            <person name="Jang H."/>
        </authorList>
    </citation>
    <scope>NUCLEOTIDE SEQUENCE [LARGE SCALE GENOMIC DNA]</scope>
</reference>
<proteinExistence type="predicted"/>
<evidence type="ECO:0008006" key="4">
    <source>
        <dbReference type="Google" id="ProtNLM"/>
    </source>
</evidence>
<keyword evidence="3" id="KW-1185">Reference proteome</keyword>
<feature type="transmembrane region" description="Helical" evidence="1">
    <location>
        <begin position="28"/>
        <end position="46"/>
    </location>
</feature>
<comment type="caution">
    <text evidence="2">The sequence shown here is derived from an EMBL/GenBank/DDBJ whole genome shotgun (WGS) entry which is preliminary data.</text>
</comment>
<protein>
    <recommendedName>
        <fullName evidence="4">Methyltransferase</fullName>
    </recommendedName>
</protein>